<keyword evidence="1" id="KW-1133">Transmembrane helix</keyword>
<evidence type="ECO:0000313" key="2">
    <source>
        <dbReference type="EMBL" id="OQP51101.1"/>
    </source>
</evidence>
<dbReference type="STRING" id="354355.SAMN05660816_00007"/>
<dbReference type="InterPro" id="IPR056918">
    <property type="entry name" value="8xMP"/>
</dbReference>
<keyword evidence="1" id="KW-0812">Transmembrane</keyword>
<keyword evidence="3" id="KW-1185">Reference proteome</keyword>
<sequence>MKIKQEIKEILPEEYYKPFLQTDYNKKLKLEAALERAWKNRDFEIDKYWSRATYFWAFIASTFAGYIAVLNSDKIKATFQELPFLMTCLGFIFSTAWFLVNLGSKKWQENWEKHIDMLEDYVTGPIYKTVLIKTGYSVSKINLTVSKFIMGVWAILFSKEIVPWQSPLSQWSFSFYKLLSVLLTLGMAVSMLIKNDKFKKPESISFNRRHNKEDNK</sequence>
<comment type="caution">
    <text evidence="2">The sequence shown here is derived from an EMBL/GenBank/DDBJ whole genome shotgun (WGS) entry which is preliminary data.</text>
</comment>
<protein>
    <submittedName>
        <fullName evidence="2">Uncharacterized protein</fullName>
    </submittedName>
</protein>
<proteinExistence type="predicted"/>
<feature type="transmembrane region" description="Helical" evidence="1">
    <location>
        <begin position="53"/>
        <end position="70"/>
    </location>
</feature>
<feature type="transmembrane region" description="Helical" evidence="1">
    <location>
        <begin position="173"/>
        <end position="193"/>
    </location>
</feature>
<name>A0A1V9EY74_9BACT</name>
<feature type="transmembrane region" description="Helical" evidence="1">
    <location>
        <begin position="82"/>
        <end position="100"/>
    </location>
</feature>
<accession>A0A1V9EY74</accession>
<dbReference type="OrthoDB" id="9153185at2"/>
<dbReference type="EMBL" id="LVXG01000012">
    <property type="protein sequence ID" value="OQP51101.1"/>
    <property type="molecule type" value="Genomic_DNA"/>
</dbReference>
<dbReference type="AlphaFoldDB" id="A0A1V9EY74"/>
<gene>
    <name evidence="2" type="ORF">A4H97_04620</name>
</gene>
<dbReference type="Pfam" id="PF24838">
    <property type="entry name" value="8xMP"/>
    <property type="match status" value="1"/>
</dbReference>
<evidence type="ECO:0000313" key="3">
    <source>
        <dbReference type="Proteomes" id="UP000192610"/>
    </source>
</evidence>
<keyword evidence="1" id="KW-0472">Membrane</keyword>
<reference evidence="3" key="1">
    <citation type="submission" date="2016-04" db="EMBL/GenBank/DDBJ databases">
        <authorList>
            <person name="Chen L."/>
            <person name="Zhuang W."/>
            <person name="Wang G."/>
        </authorList>
    </citation>
    <scope>NUCLEOTIDE SEQUENCE [LARGE SCALE GENOMIC DNA]</scope>
    <source>
        <strain evidence="3">17621</strain>
    </source>
</reference>
<dbReference type="RefSeq" id="WP_081199821.1">
    <property type="nucleotide sequence ID" value="NZ_FOCZ01000001.1"/>
</dbReference>
<dbReference type="Proteomes" id="UP000192610">
    <property type="component" value="Unassembled WGS sequence"/>
</dbReference>
<evidence type="ECO:0000256" key="1">
    <source>
        <dbReference type="SAM" id="Phobius"/>
    </source>
</evidence>
<organism evidence="2 3">
    <name type="scientific">Niastella yeongjuensis</name>
    <dbReference type="NCBI Taxonomy" id="354355"/>
    <lineage>
        <taxon>Bacteria</taxon>
        <taxon>Pseudomonadati</taxon>
        <taxon>Bacteroidota</taxon>
        <taxon>Chitinophagia</taxon>
        <taxon>Chitinophagales</taxon>
        <taxon>Chitinophagaceae</taxon>
        <taxon>Niastella</taxon>
    </lineage>
</organism>